<dbReference type="SMART" id="SM00086">
    <property type="entry name" value="PAC"/>
    <property type="match status" value="2"/>
</dbReference>
<dbReference type="SMART" id="SM00267">
    <property type="entry name" value="GGDEF"/>
    <property type="match status" value="1"/>
</dbReference>
<sequence>MAKSAYNTKNKISWSNRLNTRFQLTLILVLLVAFASSQYLLFSKQKASIYQEEVERAAFMADGLSRSLQTLMLSGNAEYATDWIERVSKSPELLIVQVIRKNHYQAFLDGKTLDAVNSYLDENRFSRALKPAKKITDLDPAAFAKAVAGNEFSKLDEASGKLTFLLPIRARNACMGCHGYDQSKVRGILRITTSVAHAQQRISRALHDTIVFGISVALLIGLLLFLFIRRQILIPLEQVAEATADIAAGNLETRINMRNKSEIGMLGDSFNHMTDALKNSTVSREYFETIMSSMGEMLFVTDSEHKIQLTNPAVLATLGYQQHELKDKPLDALIDGGIELSAGEEKRLADEGEIKSIERKFLHKDGHSIPVLITVSMMQYGENNVCQIIHAGRDITRQKRIERDLSLAAKVMESDSNAIMICDHQANILLVNPAFCVITGYSRDEVIGRNPRILSSGRQSAEFYRNLWDSLLSDGAWAGEIWNKRKDGGVYPERLSISAVCNDAGEITNYVSIFNDISEQKDIELRLSHMAHHDQLTGLPNRTLFIDRLEHALAHASRNKDKVGLMFIDIDGFKAVNDNHGHDVGDALLCIIANSLTELVRDADTVARIGGDEFVIILEKLLSDTAIIQVAEKILNRFSVPTLAAGIACDIGCSIGITIGSDDSSSCNEIVKQADTAMYLAKTSGKQQYRIYGRDCVAAMEL</sequence>
<accession>Q0F206</accession>
<dbReference type="InterPro" id="IPR035965">
    <property type="entry name" value="PAS-like_dom_sf"/>
</dbReference>
<feature type="transmembrane region" description="Helical" evidence="1">
    <location>
        <begin position="22"/>
        <end position="42"/>
    </location>
</feature>
<dbReference type="PROSITE" id="PS50113">
    <property type="entry name" value="PAC"/>
    <property type="match status" value="2"/>
</dbReference>
<dbReference type="InterPro" id="IPR043128">
    <property type="entry name" value="Rev_trsase/Diguanyl_cyclase"/>
</dbReference>
<feature type="domain" description="PAS" evidence="2">
    <location>
        <begin position="283"/>
        <end position="328"/>
    </location>
</feature>
<dbReference type="InParanoid" id="Q0F206"/>
<evidence type="ECO:0000259" key="4">
    <source>
        <dbReference type="PROSITE" id="PS50885"/>
    </source>
</evidence>
<dbReference type="GO" id="GO:0003824">
    <property type="term" value="F:catalytic activity"/>
    <property type="evidence" value="ECO:0007669"/>
    <property type="project" value="UniProtKB-ARBA"/>
</dbReference>
<dbReference type="SUPFAM" id="SSF55785">
    <property type="entry name" value="PYP-like sensor domain (PAS domain)"/>
    <property type="match status" value="2"/>
</dbReference>
<gene>
    <name evidence="6" type="ORF">SPV1_02312</name>
</gene>
<dbReference type="Gene3D" id="3.30.450.290">
    <property type="match status" value="1"/>
</dbReference>
<name>Q0F206_9PROT</name>
<feature type="domain" description="PAS" evidence="2">
    <location>
        <begin position="404"/>
        <end position="450"/>
    </location>
</feature>
<evidence type="ECO:0000259" key="5">
    <source>
        <dbReference type="PROSITE" id="PS50887"/>
    </source>
</evidence>
<keyword evidence="1" id="KW-0812">Transmembrane</keyword>
<dbReference type="SMART" id="SM00304">
    <property type="entry name" value="HAMP"/>
    <property type="match status" value="1"/>
</dbReference>
<dbReference type="OrthoDB" id="8526884at2"/>
<comment type="caution">
    <text evidence="6">The sequence shown here is derived from an EMBL/GenBank/DDBJ whole genome shotgun (WGS) entry which is preliminary data.</text>
</comment>
<evidence type="ECO:0000259" key="2">
    <source>
        <dbReference type="PROSITE" id="PS50112"/>
    </source>
</evidence>
<dbReference type="InterPro" id="IPR029787">
    <property type="entry name" value="Nucleotide_cyclase"/>
</dbReference>
<dbReference type="PROSITE" id="PS50885">
    <property type="entry name" value="HAMP"/>
    <property type="match status" value="1"/>
</dbReference>
<protein>
    <submittedName>
        <fullName evidence="6">Hypothetical 918 kDa protein Y4LL</fullName>
    </submittedName>
</protein>
<evidence type="ECO:0000313" key="7">
    <source>
        <dbReference type="Proteomes" id="UP000005297"/>
    </source>
</evidence>
<dbReference type="Pfam" id="PF00990">
    <property type="entry name" value="GGDEF"/>
    <property type="match status" value="1"/>
</dbReference>
<dbReference type="EMBL" id="AATS01000002">
    <property type="protein sequence ID" value="EAU55744.1"/>
    <property type="molecule type" value="Genomic_DNA"/>
</dbReference>
<dbReference type="InterPro" id="IPR003660">
    <property type="entry name" value="HAMP_dom"/>
</dbReference>
<dbReference type="CDD" id="cd01949">
    <property type="entry name" value="GGDEF"/>
    <property type="match status" value="1"/>
</dbReference>
<feature type="domain" description="HAMP" evidence="4">
    <location>
        <begin position="230"/>
        <end position="282"/>
    </location>
</feature>
<dbReference type="eggNOG" id="COG5001">
    <property type="taxonomic scope" value="Bacteria"/>
</dbReference>
<dbReference type="SMART" id="SM00091">
    <property type="entry name" value="PAS"/>
    <property type="match status" value="2"/>
</dbReference>
<dbReference type="GO" id="GO:0007165">
    <property type="term" value="P:signal transduction"/>
    <property type="evidence" value="ECO:0007669"/>
    <property type="project" value="InterPro"/>
</dbReference>
<dbReference type="Pfam" id="PF00672">
    <property type="entry name" value="HAMP"/>
    <property type="match status" value="1"/>
</dbReference>
<dbReference type="SUPFAM" id="SSF158472">
    <property type="entry name" value="HAMP domain-like"/>
    <property type="match status" value="1"/>
</dbReference>
<dbReference type="InterPro" id="IPR000014">
    <property type="entry name" value="PAS"/>
</dbReference>
<dbReference type="PROSITE" id="PS50887">
    <property type="entry name" value="GGDEF"/>
    <property type="match status" value="1"/>
</dbReference>
<evidence type="ECO:0000259" key="3">
    <source>
        <dbReference type="PROSITE" id="PS50113"/>
    </source>
</evidence>
<dbReference type="GO" id="GO:0016020">
    <property type="term" value="C:membrane"/>
    <property type="evidence" value="ECO:0007669"/>
    <property type="project" value="InterPro"/>
</dbReference>
<dbReference type="HOGENOM" id="CLU_392701_0_0_0"/>
<dbReference type="AlphaFoldDB" id="Q0F206"/>
<dbReference type="PANTHER" id="PTHR46663:SF3">
    <property type="entry name" value="SLL0267 PROTEIN"/>
    <property type="match status" value="1"/>
</dbReference>
<feature type="domain" description="PAC" evidence="3">
    <location>
        <begin position="355"/>
        <end position="407"/>
    </location>
</feature>
<dbReference type="Proteomes" id="UP000005297">
    <property type="component" value="Unassembled WGS sequence"/>
</dbReference>
<dbReference type="CDD" id="cd00130">
    <property type="entry name" value="PAS"/>
    <property type="match status" value="2"/>
</dbReference>
<evidence type="ECO:0000313" key="6">
    <source>
        <dbReference type="EMBL" id="EAU55744.1"/>
    </source>
</evidence>
<dbReference type="Gene3D" id="3.30.70.270">
    <property type="match status" value="1"/>
</dbReference>
<dbReference type="FunFam" id="3.30.70.270:FF:000001">
    <property type="entry name" value="Diguanylate cyclase domain protein"/>
    <property type="match status" value="1"/>
</dbReference>
<dbReference type="CDD" id="cd06225">
    <property type="entry name" value="HAMP"/>
    <property type="match status" value="1"/>
</dbReference>
<evidence type="ECO:0000256" key="1">
    <source>
        <dbReference type="SAM" id="Phobius"/>
    </source>
</evidence>
<feature type="domain" description="GGDEF" evidence="5">
    <location>
        <begin position="561"/>
        <end position="694"/>
    </location>
</feature>
<dbReference type="Gene3D" id="3.30.450.20">
    <property type="entry name" value="PAS domain"/>
    <property type="match status" value="2"/>
</dbReference>
<dbReference type="InterPro" id="IPR052163">
    <property type="entry name" value="DGC-Regulatory_Protein"/>
</dbReference>
<feature type="transmembrane region" description="Helical" evidence="1">
    <location>
        <begin position="209"/>
        <end position="228"/>
    </location>
</feature>
<dbReference type="NCBIfam" id="TIGR00229">
    <property type="entry name" value="sensory_box"/>
    <property type="match status" value="2"/>
</dbReference>
<keyword evidence="1" id="KW-1133">Transmembrane helix</keyword>
<dbReference type="RefSeq" id="WP_009850763.1">
    <property type="nucleotide sequence ID" value="NZ_DS022295.1"/>
</dbReference>
<dbReference type="Gene3D" id="1.10.8.500">
    <property type="entry name" value="HAMP domain in histidine kinase"/>
    <property type="match status" value="1"/>
</dbReference>
<feature type="domain" description="PAC" evidence="3">
    <location>
        <begin position="477"/>
        <end position="529"/>
    </location>
</feature>
<organism evidence="6 7">
    <name type="scientific">Mariprofundus ferrooxydans PV-1</name>
    <dbReference type="NCBI Taxonomy" id="314345"/>
    <lineage>
        <taxon>Bacteria</taxon>
        <taxon>Pseudomonadati</taxon>
        <taxon>Pseudomonadota</taxon>
        <taxon>Candidatius Mariprofundia</taxon>
        <taxon>Mariprofundales</taxon>
        <taxon>Mariprofundaceae</taxon>
        <taxon>Mariprofundus</taxon>
    </lineage>
</organism>
<dbReference type="InterPro" id="IPR000700">
    <property type="entry name" value="PAS-assoc_C"/>
</dbReference>
<reference evidence="6 7" key="1">
    <citation type="submission" date="2006-09" db="EMBL/GenBank/DDBJ databases">
        <authorList>
            <person name="Emerson D."/>
            <person name="Ferriera S."/>
            <person name="Johnson J."/>
            <person name="Kravitz S."/>
            <person name="Halpern A."/>
            <person name="Remington K."/>
            <person name="Beeson K."/>
            <person name="Tran B."/>
            <person name="Rogers Y.-H."/>
            <person name="Friedman R."/>
            <person name="Venter J.C."/>
        </authorList>
    </citation>
    <scope>NUCLEOTIDE SEQUENCE [LARGE SCALE GENOMIC DNA]</scope>
    <source>
        <strain evidence="6 7">PV-1</strain>
    </source>
</reference>
<dbReference type="Pfam" id="PF13426">
    <property type="entry name" value="PAS_9"/>
    <property type="match status" value="2"/>
</dbReference>
<dbReference type="SUPFAM" id="SSF55073">
    <property type="entry name" value="Nucleotide cyclase"/>
    <property type="match status" value="1"/>
</dbReference>
<dbReference type="InterPro" id="IPR000160">
    <property type="entry name" value="GGDEF_dom"/>
</dbReference>
<dbReference type="NCBIfam" id="TIGR00254">
    <property type="entry name" value="GGDEF"/>
    <property type="match status" value="1"/>
</dbReference>
<keyword evidence="1" id="KW-0472">Membrane</keyword>
<keyword evidence="7" id="KW-1185">Reference proteome</keyword>
<dbReference type="InterPro" id="IPR001610">
    <property type="entry name" value="PAC"/>
</dbReference>
<dbReference type="PANTHER" id="PTHR46663">
    <property type="entry name" value="DIGUANYLATE CYCLASE DGCT-RELATED"/>
    <property type="match status" value="1"/>
</dbReference>
<dbReference type="PROSITE" id="PS50112">
    <property type="entry name" value="PAS"/>
    <property type="match status" value="2"/>
</dbReference>
<proteinExistence type="predicted"/>